<dbReference type="PROSITE" id="PS51257">
    <property type="entry name" value="PROKAR_LIPOPROTEIN"/>
    <property type="match status" value="1"/>
</dbReference>
<proteinExistence type="predicted"/>
<evidence type="ECO:0000313" key="6">
    <source>
        <dbReference type="EMBL" id="EFG79192.1"/>
    </source>
</evidence>
<evidence type="ECO:0000256" key="5">
    <source>
        <dbReference type="ARBA" id="ARBA00023288"/>
    </source>
</evidence>
<name>D5P403_9MYCO</name>
<dbReference type="eggNOG" id="ENOG5031JVB">
    <property type="taxonomic scope" value="Bacteria"/>
</dbReference>
<keyword evidence="5" id="KW-0449">Lipoprotein</keyword>
<keyword evidence="2" id="KW-0732">Signal</keyword>
<evidence type="ECO:0000256" key="1">
    <source>
        <dbReference type="ARBA" id="ARBA00022475"/>
    </source>
</evidence>
<comment type="caution">
    <text evidence="6">The sequence shown here is derived from an EMBL/GenBank/DDBJ whole genome shotgun (WGS) entry which is preliminary data.</text>
</comment>
<evidence type="ECO:0008006" key="8">
    <source>
        <dbReference type="Google" id="ProtNLM"/>
    </source>
</evidence>
<dbReference type="Pfam" id="PF05481">
    <property type="entry name" value="Myco_19_kDa"/>
    <property type="match status" value="1"/>
</dbReference>
<dbReference type="InterPro" id="IPR008691">
    <property type="entry name" value="LpqH"/>
</dbReference>
<keyword evidence="4" id="KW-0564">Palmitate</keyword>
<keyword evidence="7" id="KW-1185">Reference proteome</keyword>
<evidence type="ECO:0000256" key="3">
    <source>
        <dbReference type="ARBA" id="ARBA00023136"/>
    </source>
</evidence>
<dbReference type="AlphaFoldDB" id="D5P403"/>
<evidence type="ECO:0000313" key="7">
    <source>
        <dbReference type="Proteomes" id="UP000003653"/>
    </source>
</evidence>
<keyword evidence="3" id="KW-0472">Membrane</keyword>
<dbReference type="EMBL" id="ADNV01000082">
    <property type="protein sequence ID" value="EFG79192.1"/>
    <property type="molecule type" value="Genomic_DNA"/>
</dbReference>
<protein>
    <recommendedName>
        <fullName evidence="8">LppE</fullName>
    </recommendedName>
</protein>
<evidence type="ECO:0000256" key="2">
    <source>
        <dbReference type="ARBA" id="ARBA00022729"/>
    </source>
</evidence>
<dbReference type="HOGENOM" id="CLU_131476_0_0_11"/>
<dbReference type="Proteomes" id="UP000003653">
    <property type="component" value="Unassembled WGS sequence"/>
</dbReference>
<dbReference type="GO" id="GO:0016020">
    <property type="term" value="C:membrane"/>
    <property type="evidence" value="ECO:0007669"/>
    <property type="project" value="InterPro"/>
</dbReference>
<evidence type="ECO:0000256" key="4">
    <source>
        <dbReference type="ARBA" id="ARBA00023139"/>
    </source>
</evidence>
<organism evidence="6 7">
    <name type="scientific">Mycobacterium parascrofulaceum ATCC BAA-614</name>
    <dbReference type="NCBI Taxonomy" id="525368"/>
    <lineage>
        <taxon>Bacteria</taxon>
        <taxon>Bacillati</taxon>
        <taxon>Actinomycetota</taxon>
        <taxon>Actinomycetes</taxon>
        <taxon>Mycobacteriales</taxon>
        <taxon>Mycobacteriaceae</taxon>
        <taxon>Mycobacterium</taxon>
        <taxon>Mycobacterium simiae complex</taxon>
    </lineage>
</organism>
<accession>D5P403</accession>
<sequence>MKKATEGGEPVRNRSIAVVCLLIAVGVAGCGQAQTTPRKAAHLTIDGATHTTRPPACSQNQQYRTIDIKDHDGSVEAVVLTSGYRAMPQWVKIRNIDGFTGSFWEGGVGDAHADVTNDAYTITGSAYGINSSNPDKVVTTEFKIVAEC</sequence>
<gene>
    <name evidence="6" type="ORF">HMPREF0591_0897</name>
</gene>
<reference evidence="6 7" key="1">
    <citation type="submission" date="2010-04" db="EMBL/GenBank/DDBJ databases">
        <authorList>
            <person name="Muzny D."/>
            <person name="Qin X."/>
            <person name="Deng J."/>
            <person name="Jiang H."/>
            <person name="Liu Y."/>
            <person name="Qu J."/>
            <person name="Song X.-Z."/>
            <person name="Zhang L."/>
            <person name="Thornton R."/>
            <person name="Coyle M."/>
            <person name="Francisco L."/>
            <person name="Jackson L."/>
            <person name="Javaid M."/>
            <person name="Korchina V."/>
            <person name="Kovar C."/>
            <person name="Mata R."/>
            <person name="Mathew T."/>
            <person name="Ngo R."/>
            <person name="Nguyen L."/>
            <person name="Nguyen N."/>
            <person name="Okwuonu G."/>
            <person name="Ongeri F."/>
            <person name="Pham C."/>
            <person name="Simmons D."/>
            <person name="Wilczek-Boney K."/>
            <person name="Hale W."/>
            <person name="Jakkamsetti A."/>
            <person name="Pham P."/>
            <person name="Ruth R."/>
            <person name="San Lucas F."/>
            <person name="Warren J."/>
            <person name="Zhang J."/>
            <person name="Zhao Z."/>
            <person name="Zhou C."/>
            <person name="Zhu D."/>
            <person name="Lee S."/>
            <person name="Bess C."/>
            <person name="Blankenburg K."/>
            <person name="Forbes L."/>
            <person name="Fu Q."/>
            <person name="Gubbala S."/>
            <person name="Hirani K."/>
            <person name="Jayaseelan J.C."/>
            <person name="Lara F."/>
            <person name="Munidasa M."/>
            <person name="Palculict T."/>
            <person name="Patil S."/>
            <person name="Pu L.-L."/>
            <person name="Saada N."/>
            <person name="Tang L."/>
            <person name="Weissenberger G."/>
            <person name="Zhu Y."/>
            <person name="Hemphill L."/>
            <person name="Shang Y."/>
            <person name="Youmans B."/>
            <person name="Ayvaz T."/>
            <person name="Ross M."/>
            <person name="Santibanez J."/>
            <person name="Aqrawi P."/>
            <person name="Gross S."/>
            <person name="Joshi V."/>
            <person name="Fowler G."/>
            <person name="Nazareth L."/>
            <person name="Reid J."/>
            <person name="Worley K."/>
            <person name="Petrosino J."/>
            <person name="Highlander S."/>
            <person name="Gibbs R."/>
        </authorList>
    </citation>
    <scope>NUCLEOTIDE SEQUENCE [LARGE SCALE GENOMIC DNA]</scope>
    <source>
        <strain evidence="6 7">ATCC BAA-614</strain>
    </source>
</reference>
<keyword evidence="1" id="KW-1003">Cell membrane</keyword>